<dbReference type="InterPro" id="IPR036890">
    <property type="entry name" value="HATPase_C_sf"/>
</dbReference>
<reference evidence="13 14" key="1">
    <citation type="submission" date="2023-04" db="EMBL/GenBank/DDBJ databases">
        <title>Lysobacter sp. strain UC isolated from soil sample.</title>
        <authorList>
            <person name="Choksket S."/>
            <person name="Harshvardhan F."/>
            <person name="Rana R."/>
            <person name="Patil P.B."/>
            <person name="Korpole S."/>
        </authorList>
    </citation>
    <scope>NUCLEOTIDE SEQUENCE [LARGE SCALE GENOMIC DNA]</scope>
    <source>
        <strain evidence="13 14">UC</strain>
    </source>
</reference>
<keyword evidence="9" id="KW-0902">Two-component regulatory system</keyword>
<evidence type="ECO:0000259" key="12">
    <source>
        <dbReference type="PROSITE" id="PS50885"/>
    </source>
</evidence>
<dbReference type="GO" id="GO:0016301">
    <property type="term" value="F:kinase activity"/>
    <property type="evidence" value="ECO:0007669"/>
    <property type="project" value="UniProtKB-KW"/>
</dbReference>
<dbReference type="Proteomes" id="UP001233535">
    <property type="component" value="Unassembled WGS sequence"/>
</dbReference>
<dbReference type="InterPro" id="IPR005467">
    <property type="entry name" value="His_kinase_dom"/>
</dbReference>
<feature type="transmembrane region" description="Helical" evidence="10">
    <location>
        <begin position="22"/>
        <end position="44"/>
    </location>
</feature>
<dbReference type="InterPro" id="IPR003661">
    <property type="entry name" value="HisK_dim/P_dom"/>
</dbReference>
<evidence type="ECO:0000256" key="6">
    <source>
        <dbReference type="ARBA" id="ARBA00022692"/>
    </source>
</evidence>
<dbReference type="Gene3D" id="3.30.565.10">
    <property type="entry name" value="Histidine kinase-like ATPase, C-terminal domain"/>
    <property type="match status" value="1"/>
</dbReference>
<evidence type="ECO:0000256" key="9">
    <source>
        <dbReference type="ARBA" id="ARBA00023012"/>
    </source>
</evidence>
<dbReference type="Gene3D" id="1.10.287.130">
    <property type="match status" value="1"/>
</dbReference>
<evidence type="ECO:0000256" key="4">
    <source>
        <dbReference type="ARBA" id="ARBA00022553"/>
    </source>
</evidence>
<sequence length="452" mass="50463">MVEESSQEPTPPRRRTRFRRQLRSRIILAFVLLGFGLTALFAWATNWTRNRVENQLVEDVMNRNIDEYARQYFTNPDQKPEFGVQQMLGRVVKRDRFEALRQEQPDWYELGEGIHNISGRNPDGSAFSYKLAVRKTPDEWFFLAYDMTQATRGEAQFQRAIWASVFVFTMLSLLVGWWSASRVMSPVTELANRLKQSGRSAEPEGLATHFPDDEVGQLAEALDDYAARLTEVVQRDREFNADVSHELRTPLAVIKGAVELLLSRPDVDDKTRSRLQRIQRAEQQCTDLISALLLLSRNERGHGATDVAKVAEQLLDAHRAQLGGKPLELRVEGEPSLVVDAPEAAVSVALGNLIGNAVKYTTEGEVVVRIGKRSVDVIDSGPGLSEEDAAKLFQRGYRGTHAGHSQGGGIGLSIVRRLCALYAWEVQVRPGGARGVIATLTFDGPMISIPRA</sequence>
<keyword evidence="5" id="KW-0808">Transferase</keyword>
<dbReference type="RefSeq" id="WP_309262154.1">
    <property type="nucleotide sequence ID" value="NZ_JARUHG010000002.1"/>
</dbReference>
<keyword evidence="10" id="KW-0472">Membrane</keyword>
<keyword evidence="7 13" id="KW-0418">Kinase</keyword>
<organism evidence="13 14">
    <name type="scientific">Lysobacter arvi</name>
    <dbReference type="NCBI Taxonomy" id="3038776"/>
    <lineage>
        <taxon>Bacteria</taxon>
        <taxon>Pseudomonadati</taxon>
        <taxon>Pseudomonadota</taxon>
        <taxon>Gammaproteobacteria</taxon>
        <taxon>Lysobacterales</taxon>
        <taxon>Lysobacteraceae</taxon>
        <taxon>Lysobacter</taxon>
    </lineage>
</organism>
<evidence type="ECO:0000256" key="1">
    <source>
        <dbReference type="ARBA" id="ARBA00000085"/>
    </source>
</evidence>
<evidence type="ECO:0000256" key="10">
    <source>
        <dbReference type="SAM" id="Phobius"/>
    </source>
</evidence>
<dbReference type="SUPFAM" id="SSF55874">
    <property type="entry name" value="ATPase domain of HSP90 chaperone/DNA topoisomerase II/histidine kinase"/>
    <property type="match status" value="1"/>
</dbReference>
<dbReference type="SMART" id="SM00387">
    <property type="entry name" value="HATPase_c"/>
    <property type="match status" value="1"/>
</dbReference>
<dbReference type="InterPro" id="IPR050428">
    <property type="entry name" value="TCS_sensor_his_kinase"/>
</dbReference>
<dbReference type="InterPro" id="IPR036097">
    <property type="entry name" value="HisK_dim/P_sf"/>
</dbReference>
<evidence type="ECO:0000256" key="8">
    <source>
        <dbReference type="ARBA" id="ARBA00022989"/>
    </source>
</evidence>
<dbReference type="InterPro" id="IPR003594">
    <property type="entry name" value="HATPase_dom"/>
</dbReference>
<evidence type="ECO:0000313" key="14">
    <source>
        <dbReference type="Proteomes" id="UP001233535"/>
    </source>
</evidence>
<dbReference type="InterPro" id="IPR003660">
    <property type="entry name" value="HAMP_dom"/>
</dbReference>
<dbReference type="SUPFAM" id="SSF47384">
    <property type="entry name" value="Homodimeric domain of signal transducing histidine kinase"/>
    <property type="match status" value="1"/>
</dbReference>
<gene>
    <name evidence="13" type="ORF">P8609_08390</name>
</gene>
<evidence type="ECO:0000259" key="11">
    <source>
        <dbReference type="PROSITE" id="PS50109"/>
    </source>
</evidence>
<keyword evidence="4" id="KW-0597">Phosphoprotein</keyword>
<dbReference type="SMART" id="SM00388">
    <property type="entry name" value="HisKA"/>
    <property type="match status" value="1"/>
</dbReference>
<feature type="domain" description="HAMP" evidence="12">
    <location>
        <begin position="181"/>
        <end position="234"/>
    </location>
</feature>
<dbReference type="CDD" id="cd00082">
    <property type="entry name" value="HisKA"/>
    <property type="match status" value="1"/>
</dbReference>
<dbReference type="PROSITE" id="PS50109">
    <property type="entry name" value="HIS_KIN"/>
    <property type="match status" value="1"/>
</dbReference>
<keyword evidence="14" id="KW-1185">Reference proteome</keyword>
<feature type="domain" description="Histidine kinase" evidence="11">
    <location>
        <begin position="242"/>
        <end position="446"/>
    </location>
</feature>
<protein>
    <recommendedName>
        <fullName evidence="3">histidine kinase</fullName>
        <ecNumber evidence="3">2.7.13.3</ecNumber>
    </recommendedName>
</protein>
<proteinExistence type="predicted"/>
<dbReference type="Pfam" id="PF00512">
    <property type="entry name" value="HisKA"/>
    <property type="match status" value="1"/>
</dbReference>
<comment type="catalytic activity">
    <reaction evidence="1">
        <text>ATP + protein L-histidine = ADP + protein N-phospho-L-histidine.</text>
        <dbReference type="EC" id="2.7.13.3"/>
    </reaction>
</comment>
<evidence type="ECO:0000256" key="2">
    <source>
        <dbReference type="ARBA" id="ARBA00004370"/>
    </source>
</evidence>
<dbReference type="EMBL" id="JARUHG010000002">
    <property type="protein sequence ID" value="MDR0182990.1"/>
    <property type="molecule type" value="Genomic_DNA"/>
</dbReference>
<dbReference type="PROSITE" id="PS50885">
    <property type="entry name" value="HAMP"/>
    <property type="match status" value="1"/>
</dbReference>
<comment type="subcellular location">
    <subcellularLocation>
        <location evidence="2">Membrane</location>
    </subcellularLocation>
</comment>
<evidence type="ECO:0000313" key="13">
    <source>
        <dbReference type="EMBL" id="MDR0182990.1"/>
    </source>
</evidence>
<evidence type="ECO:0000256" key="7">
    <source>
        <dbReference type="ARBA" id="ARBA00022777"/>
    </source>
</evidence>
<evidence type="ECO:0000256" key="5">
    <source>
        <dbReference type="ARBA" id="ARBA00022679"/>
    </source>
</evidence>
<dbReference type="Gene3D" id="6.10.340.10">
    <property type="match status" value="1"/>
</dbReference>
<feature type="transmembrane region" description="Helical" evidence="10">
    <location>
        <begin position="160"/>
        <end position="180"/>
    </location>
</feature>
<keyword evidence="8 10" id="KW-1133">Transmembrane helix</keyword>
<evidence type="ECO:0000256" key="3">
    <source>
        <dbReference type="ARBA" id="ARBA00012438"/>
    </source>
</evidence>
<accession>A0ABU1CEM4</accession>
<comment type="caution">
    <text evidence="13">The sequence shown here is derived from an EMBL/GenBank/DDBJ whole genome shotgun (WGS) entry which is preliminary data.</text>
</comment>
<name>A0ABU1CEM4_9GAMM</name>
<keyword evidence="6 10" id="KW-0812">Transmembrane</keyword>
<dbReference type="PANTHER" id="PTHR45436">
    <property type="entry name" value="SENSOR HISTIDINE KINASE YKOH"/>
    <property type="match status" value="1"/>
</dbReference>
<dbReference type="Pfam" id="PF02518">
    <property type="entry name" value="HATPase_c"/>
    <property type="match status" value="1"/>
</dbReference>
<dbReference type="EC" id="2.7.13.3" evidence="3"/>
<dbReference type="PANTHER" id="PTHR45436:SF16">
    <property type="entry name" value="HISTIDINE KINASE"/>
    <property type="match status" value="1"/>
</dbReference>